<keyword evidence="4" id="KW-1185">Reference proteome</keyword>
<dbReference type="STRING" id="30019.A0A0M4ET95"/>
<sequence>MEKLEVRVRSFYEDLIAETDHKEDEIKEDLQTLRAEAAAVMRLLYKNEEIENKPEDMPLVVWREKLDIRVQNLRDELRMRHNEIDELLLQQYFLCEELGESPLPLLADPLPELHEISTFRDHLKRLQAERALRMDEMFQLRSQIKQHMKQLELLPQSDADEQLLSQANLNMTPHIMQKLRLMHEKLTAQVVEWRQRIDDMREKIKVLWVRLEYTDEFAMQKVTDVTWYTQQTYDVLSEELQRCQQLRRQDVKRFVEQLRMEIQKWWDLTLKSQRERKSFVNYYNDCYNEDLLELHELELDDIKTFYNSNKEIFDLFANRAEVWERMVALQAKESDPKRFNNRGGQLLKEERERKMIMSKLAKIELQIKELVLAYEKRTKSQFLVHGESILQYMESDWERLRQTKEQQSSARKHISPMSGSRTPSDRQLCPLTGASKSTGNLHKRKLIKDANNDLININNAKRCLMQALTLGIPKIQVQPPSSDDEEDYS</sequence>
<dbReference type="GO" id="GO:0051256">
    <property type="term" value="P:mitotic spindle midzone assembly"/>
    <property type="evidence" value="ECO:0007669"/>
    <property type="project" value="TreeGrafter"/>
</dbReference>
<evidence type="ECO:0000256" key="1">
    <source>
        <dbReference type="SAM" id="Coils"/>
    </source>
</evidence>
<dbReference type="SMR" id="A0A0M4ET95"/>
<dbReference type="PANTHER" id="PTHR19321">
    <property type="entry name" value="PROTEIN REGULATOR OF CYTOKINESIS 1 PRC1-RELATED"/>
    <property type="match status" value="1"/>
</dbReference>
<dbReference type="EMBL" id="CP012528">
    <property type="protein sequence ID" value="ALC48738.1"/>
    <property type="molecule type" value="Genomic_DNA"/>
</dbReference>
<organism evidence="3 4">
    <name type="scientific">Drosophila busckii</name>
    <name type="common">Fruit fly</name>
    <dbReference type="NCBI Taxonomy" id="30019"/>
    <lineage>
        <taxon>Eukaryota</taxon>
        <taxon>Metazoa</taxon>
        <taxon>Ecdysozoa</taxon>
        <taxon>Arthropoda</taxon>
        <taxon>Hexapoda</taxon>
        <taxon>Insecta</taxon>
        <taxon>Pterygota</taxon>
        <taxon>Neoptera</taxon>
        <taxon>Endopterygota</taxon>
        <taxon>Diptera</taxon>
        <taxon>Brachycera</taxon>
        <taxon>Muscomorpha</taxon>
        <taxon>Ephydroidea</taxon>
        <taxon>Drosophilidae</taxon>
        <taxon>Drosophila</taxon>
    </lineage>
</organism>
<dbReference type="PANTHER" id="PTHR19321:SF41">
    <property type="entry name" value="FASCETTO-RELATED"/>
    <property type="match status" value="1"/>
</dbReference>
<reference evidence="3 4" key="1">
    <citation type="submission" date="2015-08" db="EMBL/GenBank/DDBJ databases">
        <title>Ancestral chromatin configuration constrains chromatin evolution on differentiating sex chromosomes in Drosophila.</title>
        <authorList>
            <person name="Zhou Q."/>
            <person name="Bachtrog D."/>
        </authorList>
    </citation>
    <scope>NUCLEOTIDE SEQUENCE [LARGE SCALE GENOMIC DNA]</scope>
    <source>
        <tissue evidence="3">Whole larvae</tissue>
    </source>
</reference>
<dbReference type="GO" id="GO:0008017">
    <property type="term" value="F:microtubule binding"/>
    <property type="evidence" value="ECO:0007669"/>
    <property type="project" value="InterPro"/>
</dbReference>
<dbReference type="GO" id="GO:1990023">
    <property type="term" value="C:mitotic spindle midzone"/>
    <property type="evidence" value="ECO:0007669"/>
    <property type="project" value="TreeGrafter"/>
</dbReference>
<dbReference type="OMA" id="RFKSSHQ"/>
<dbReference type="GO" id="GO:0005737">
    <property type="term" value="C:cytoplasm"/>
    <property type="evidence" value="ECO:0007669"/>
    <property type="project" value="TreeGrafter"/>
</dbReference>
<dbReference type="InterPro" id="IPR007145">
    <property type="entry name" value="MAP65_Ase1_PRC1"/>
</dbReference>
<evidence type="ECO:0000313" key="3">
    <source>
        <dbReference type="EMBL" id="ALC48738.1"/>
    </source>
</evidence>
<accession>A0A0M4ET95</accession>
<dbReference type="OrthoDB" id="642895at2759"/>
<dbReference type="Pfam" id="PF03999">
    <property type="entry name" value="MAP65_ASE1"/>
    <property type="match status" value="1"/>
</dbReference>
<keyword evidence="1" id="KW-0175">Coiled coil</keyword>
<feature type="region of interest" description="Disordered" evidence="2">
    <location>
        <begin position="402"/>
        <end position="437"/>
    </location>
</feature>
<dbReference type="Gene3D" id="1.20.58.1520">
    <property type="match status" value="1"/>
</dbReference>
<protein>
    <submittedName>
        <fullName evidence="3">Maker290</fullName>
    </submittedName>
</protein>
<dbReference type="AlphaFoldDB" id="A0A0M4ET95"/>
<dbReference type="Proteomes" id="UP000494163">
    <property type="component" value="Chromosome X"/>
</dbReference>
<evidence type="ECO:0000313" key="4">
    <source>
        <dbReference type="Proteomes" id="UP000494163"/>
    </source>
</evidence>
<feature type="coiled-coil region" evidence="1">
    <location>
        <begin position="176"/>
        <end position="203"/>
    </location>
</feature>
<evidence type="ECO:0000256" key="2">
    <source>
        <dbReference type="SAM" id="MobiDB-lite"/>
    </source>
</evidence>
<name>A0A0M4ET95_DROBS</name>
<gene>
    <name evidence="3" type="ORF">Dbus_chrXg594</name>
</gene>
<proteinExistence type="predicted"/>